<dbReference type="Pfam" id="PF01757">
    <property type="entry name" value="Acyl_transf_3"/>
    <property type="match status" value="1"/>
</dbReference>
<feature type="transmembrane region" description="Helical" evidence="1">
    <location>
        <begin position="248"/>
        <end position="266"/>
    </location>
</feature>
<dbReference type="InterPro" id="IPR052734">
    <property type="entry name" value="Nod_factor_acetyltransferase"/>
</dbReference>
<feature type="transmembrane region" description="Helical" evidence="1">
    <location>
        <begin position="54"/>
        <end position="73"/>
    </location>
</feature>
<organism evidence="3 4">
    <name type="scientific">Thomasclavelia cocleata</name>
    <dbReference type="NCBI Taxonomy" id="69824"/>
    <lineage>
        <taxon>Bacteria</taxon>
        <taxon>Bacillati</taxon>
        <taxon>Bacillota</taxon>
        <taxon>Erysipelotrichia</taxon>
        <taxon>Erysipelotrichales</taxon>
        <taxon>Coprobacillaceae</taxon>
        <taxon>Thomasclavelia</taxon>
    </lineage>
</organism>
<feature type="transmembrane region" description="Helical" evidence="1">
    <location>
        <begin position="163"/>
        <end position="180"/>
    </location>
</feature>
<keyword evidence="1" id="KW-0812">Transmembrane</keyword>
<dbReference type="InterPro" id="IPR002656">
    <property type="entry name" value="Acyl_transf_3_dom"/>
</dbReference>
<feature type="domain" description="Acyltransferase 3" evidence="2">
    <location>
        <begin position="28"/>
        <end position="336"/>
    </location>
</feature>
<evidence type="ECO:0000313" key="3">
    <source>
        <dbReference type="EMBL" id="SET24246.1"/>
    </source>
</evidence>
<feature type="transmembrane region" description="Helical" evidence="1">
    <location>
        <begin position="186"/>
        <end position="204"/>
    </location>
</feature>
<dbReference type="GO" id="GO:0016747">
    <property type="term" value="F:acyltransferase activity, transferring groups other than amino-acyl groups"/>
    <property type="evidence" value="ECO:0007669"/>
    <property type="project" value="InterPro"/>
</dbReference>
<gene>
    <name evidence="3" type="ORF">SAMN04489758_10444</name>
</gene>
<dbReference type="Proteomes" id="UP000198558">
    <property type="component" value="Unassembled WGS sequence"/>
</dbReference>
<feature type="transmembrane region" description="Helical" evidence="1">
    <location>
        <begin position="216"/>
        <end position="236"/>
    </location>
</feature>
<feature type="transmembrane region" description="Helical" evidence="1">
    <location>
        <begin position="278"/>
        <end position="296"/>
    </location>
</feature>
<keyword evidence="1" id="KW-1133">Transmembrane helix</keyword>
<dbReference type="EMBL" id="FOIN01000004">
    <property type="protein sequence ID" value="SET24246.1"/>
    <property type="molecule type" value="Genomic_DNA"/>
</dbReference>
<evidence type="ECO:0000259" key="2">
    <source>
        <dbReference type="Pfam" id="PF01757"/>
    </source>
</evidence>
<proteinExistence type="predicted"/>
<protein>
    <submittedName>
        <fullName evidence="3">Fucose 4-O-acetylase</fullName>
    </submittedName>
</protein>
<dbReference type="GeneID" id="78287663"/>
<dbReference type="PANTHER" id="PTHR37312">
    <property type="entry name" value="MEMBRANE-BOUND ACYLTRANSFERASE YKRP-RELATED"/>
    <property type="match status" value="1"/>
</dbReference>
<dbReference type="AlphaFoldDB" id="A0A1I0CXD5"/>
<name>A0A1I0CXD5_9FIRM</name>
<feature type="transmembrane region" description="Helical" evidence="1">
    <location>
        <begin position="99"/>
        <end position="118"/>
    </location>
</feature>
<keyword evidence="4" id="KW-1185">Reference proteome</keyword>
<dbReference type="RefSeq" id="WP_092352409.1">
    <property type="nucleotide sequence ID" value="NZ_FOIN01000004.1"/>
</dbReference>
<feature type="transmembrane region" description="Helical" evidence="1">
    <location>
        <begin position="130"/>
        <end position="151"/>
    </location>
</feature>
<accession>A0A1I0CXD5</accession>
<feature type="transmembrane region" description="Helical" evidence="1">
    <location>
        <begin position="316"/>
        <end position="337"/>
    </location>
</feature>
<sequence>MLIFLFNYCWIVIRGKESEIYIVKNRDKSIDYMKAICIILMIYTHTVVEENMFKTYLFSFHIPAFFIVSGILFERKYRKNDKNISIDYRYIIKKRINQLMIPYLIFCLLLALYFSFNQFISGEKILLVDYFIKIVTFQGIESMWFIPVFFFSELLFLYSNKKFVQSVILILSLILMYFSPYISDYWLIRLIIKIGVGYIFIFIGYSISKFDLINKLVSMVAVVLGIVCFCLAQYNGFVGLGSVDFENIFLYLFNASITSLCLLVIIGNYMDKFNISLLSLYGENSIVLLCINNLIIEIVRLIDYKVFNSFLIKTQHFGSLLFTVIILFICYIIIYLMNKVTVLKSVFGKR</sequence>
<reference evidence="4" key="1">
    <citation type="submission" date="2016-10" db="EMBL/GenBank/DDBJ databases">
        <authorList>
            <person name="Varghese N."/>
            <person name="Submissions S."/>
        </authorList>
    </citation>
    <scope>NUCLEOTIDE SEQUENCE [LARGE SCALE GENOMIC DNA]</scope>
    <source>
        <strain evidence="4">DSM 1551</strain>
    </source>
</reference>
<dbReference type="PANTHER" id="PTHR37312:SF1">
    <property type="entry name" value="MEMBRANE-BOUND ACYLTRANSFERASE YKRP-RELATED"/>
    <property type="match status" value="1"/>
</dbReference>
<evidence type="ECO:0000256" key="1">
    <source>
        <dbReference type="SAM" id="Phobius"/>
    </source>
</evidence>
<evidence type="ECO:0000313" key="4">
    <source>
        <dbReference type="Proteomes" id="UP000198558"/>
    </source>
</evidence>
<keyword evidence="1" id="KW-0472">Membrane</keyword>